<feature type="region of interest" description="Disordered" evidence="1">
    <location>
        <begin position="179"/>
        <end position="279"/>
    </location>
</feature>
<feature type="compositionally biased region" description="Basic and acidic residues" evidence="1">
    <location>
        <begin position="186"/>
        <end position="195"/>
    </location>
</feature>
<proteinExistence type="predicted"/>
<dbReference type="PANTHER" id="PTHR46370">
    <property type="entry name" value="GPALPP MOTIFS-CONTAINING PROTEIN 1"/>
    <property type="match status" value="1"/>
</dbReference>
<feature type="compositionally biased region" description="Basic and acidic residues" evidence="1">
    <location>
        <begin position="203"/>
        <end position="221"/>
    </location>
</feature>
<evidence type="ECO:0000313" key="2">
    <source>
        <dbReference type="EMBL" id="JAS06128.1"/>
    </source>
</evidence>
<sequence>MDSSSGDEESPKRMKIRDKFKVERILPSLVFPSCKRKAKGSIQYEEVVSNKSNVYGPAVPPNLNTYVGEQKHSISNEGTKSPECSHKRVYGPTIPKNFTPKDFNESDDVSLDNEILIGPMPTMANANFLDEDNLNIKDKRKAAHKKIIISFENEEAETKKTARESWMCELPPVKTAFNPLSNRGFRQREGPDLSDRSVWSDTPEMKLKKMREVQNKTERKPNMVRPSSKCRKESVLETQPDLSQNLQKKITAKSSLKRKKARNKKEKNEKLKKIKSRTE</sequence>
<protein>
    <submittedName>
        <fullName evidence="2">Uncharacterized protein</fullName>
    </submittedName>
</protein>
<dbReference type="EMBL" id="GEDC01031170">
    <property type="protein sequence ID" value="JAS06128.1"/>
    <property type="molecule type" value="Transcribed_RNA"/>
</dbReference>
<dbReference type="InterPro" id="IPR046331">
    <property type="entry name" value="GPAM1-like"/>
</dbReference>
<feature type="compositionally biased region" description="Basic and acidic residues" evidence="1">
    <location>
        <begin position="266"/>
        <end position="279"/>
    </location>
</feature>
<dbReference type="AlphaFoldDB" id="A0A1B6BXZ5"/>
<accession>A0A1B6BXZ5</accession>
<gene>
    <name evidence="2" type="ORF">g.11463</name>
</gene>
<feature type="compositionally biased region" description="Polar residues" evidence="1">
    <location>
        <begin position="236"/>
        <end position="248"/>
    </location>
</feature>
<organism evidence="2">
    <name type="scientific">Clastoptera arizonana</name>
    <name type="common">Arizona spittle bug</name>
    <dbReference type="NCBI Taxonomy" id="38151"/>
    <lineage>
        <taxon>Eukaryota</taxon>
        <taxon>Metazoa</taxon>
        <taxon>Ecdysozoa</taxon>
        <taxon>Arthropoda</taxon>
        <taxon>Hexapoda</taxon>
        <taxon>Insecta</taxon>
        <taxon>Pterygota</taxon>
        <taxon>Neoptera</taxon>
        <taxon>Paraneoptera</taxon>
        <taxon>Hemiptera</taxon>
        <taxon>Auchenorrhyncha</taxon>
        <taxon>Cercopoidea</taxon>
        <taxon>Clastopteridae</taxon>
        <taxon>Clastoptera</taxon>
    </lineage>
</organism>
<feature type="non-terminal residue" evidence="2">
    <location>
        <position position="279"/>
    </location>
</feature>
<evidence type="ECO:0000256" key="1">
    <source>
        <dbReference type="SAM" id="MobiDB-lite"/>
    </source>
</evidence>
<dbReference type="PANTHER" id="PTHR46370:SF1">
    <property type="entry name" value="GPALPP MOTIFS-CONTAINING PROTEIN 1"/>
    <property type="match status" value="1"/>
</dbReference>
<feature type="compositionally biased region" description="Basic residues" evidence="1">
    <location>
        <begin position="255"/>
        <end position="265"/>
    </location>
</feature>
<reference evidence="2" key="1">
    <citation type="submission" date="2015-12" db="EMBL/GenBank/DDBJ databases">
        <title>De novo transcriptome assembly of four potential Pierce s Disease insect vectors from Arizona vineyards.</title>
        <authorList>
            <person name="Tassone E.E."/>
        </authorList>
    </citation>
    <scope>NUCLEOTIDE SEQUENCE</scope>
</reference>
<name>A0A1B6BXZ5_9HEMI</name>